<dbReference type="RefSeq" id="WP_221252151.1">
    <property type="nucleotide sequence ID" value="NZ_AP024355.1"/>
</dbReference>
<keyword evidence="4 5" id="KW-0472">Membrane</keyword>
<feature type="transmembrane region" description="Helical" evidence="5">
    <location>
        <begin position="30"/>
        <end position="48"/>
    </location>
</feature>
<reference evidence="7 8" key="2">
    <citation type="journal article" date="2021" name="Int. J. Syst. Evol. Microbiol.">
        <title>Isolation and Polyphasic Characterization of Desulfuromonas versatilis sp. Nov., an Electrogenic Bacteria Capable of Versatile Metabolism Isolated from a Graphene Oxide-Reducing Enrichment Culture.</title>
        <authorList>
            <person name="Xie L."/>
            <person name="Yoshida N."/>
            <person name="Ishii S."/>
            <person name="Meng L."/>
        </authorList>
    </citation>
    <scope>NUCLEOTIDE SEQUENCE [LARGE SCALE GENOMIC DNA]</scope>
    <source>
        <strain evidence="7 8">NIT-T3</strain>
    </source>
</reference>
<evidence type="ECO:0000313" key="8">
    <source>
        <dbReference type="Proteomes" id="UP001319827"/>
    </source>
</evidence>
<sequence>MDFALFWKRIKRAALLDIHLYEEVEADRETIGQAGLVVVLSGLAAGIGSLSHGGLGGLVGITLASLVSWGVWAYLTYYIGTRLLPEPQTSSDPGELLRAIGFASSPGLIRVFGIVPGLTAVLNLAAGVWMLVAMVIAVRQALDYHSTWRAIGVCLIGWIIQTAILLLAFWIFGLGKPPGAV</sequence>
<evidence type="ECO:0000256" key="5">
    <source>
        <dbReference type="SAM" id="Phobius"/>
    </source>
</evidence>
<feature type="transmembrane region" description="Helical" evidence="5">
    <location>
        <begin position="114"/>
        <end position="138"/>
    </location>
</feature>
<reference evidence="7 8" key="1">
    <citation type="journal article" date="2016" name="C (Basel)">
        <title>Selective Growth of and Electricity Production by Marine Exoelectrogenic Bacteria in Self-Aggregated Hydrogel of Microbially Reduced Graphene Oxide.</title>
        <authorList>
            <person name="Yoshida N."/>
            <person name="Goto Y."/>
            <person name="Miyata Y."/>
        </authorList>
    </citation>
    <scope>NUCLEOTIDE SEQUENCE [LARGE SCALE GENOMIC DNA]</scope>
    <source>
        <strain evidence="7 8">NIT-T3</strain>
    </source>
</reference>
<accession>A0ABM8HVI0</accession>
<evidence type="ECO:0000256" key="3">
    <source>
        <dbReference type="ARBA" id="ARBA00022989"/>
    </source>
</evidence>
<evidence type="ECO:0000256" key="2">
    <source>
        <dbReference type="ARBA" id="ARBA00022692"/>
    </source>
</evidence>
<protein>
    <recommendedName>
        <fullName evidence="6">Yip1 domain-containing protein</fullName>
    </recommendedName>
</protein>
<organism evidence="7 8">
    <name type="scientific">Desulfuromonas versatilis</name>
    <dbReference type="NCBI Taxonomy" id="2802975"/>
    <lineage>
        <taxon>Bacteria</taxon>
        <taxon>Pseudomonadati</taxon>
        <taxon>Thermodesulfobacteriota</taxon>
        <taxon>Desulfuromonadia</taxon>
        <taxon>Desulfuromonadales</taxon>
        <taxon>Desulfuromonadaceae</taxon>
        <taxon>Desulfuromonas</taxon>
    </lineage>
</organism>
<feature type="transmembrane region" description="Helical" evidence="5">
    <location>
        <begin position="55"/>
        <end position="75"/>
    </location>
</feature>
<keyword evidence="2 5" id="KW-0812">Transmembrane</keyword>
<dbReference type="Pfam" id="PF04893">
    <property type="entry name" value="Yip1"/>
    <property type="match status" value="1"/>
</dbReference>
<dbReference type="Proteomes" id="UP001319827">
    <property type="component" value="Chromosome"/>
</dbReference>
<proteinExistence type="predicted"/>
<dbReference type="EMBL" id="AP024355">
    <property type="protein sequence ID" value="BCR04697.1"/>
    <property type="molecule type" value="Genomic_DNA"/>
</dbReference>
<feature type="transmembrane region" description="Helical" evidence="5">
    <location>
        <begin position="150"/>
        <end position="172"/>
    </location>
</feature>
<evidence type="ECO:0000256" key="4">
    <source>
        <dbReference type="ARBA" id="ARBA00023136"/>
    </source>
</evidence>
<evidence type="ECO:0000313" key="7">
    <source>
        <dbReference type="EMBL" id="BCR04697.1"/>
    </source>
</evidence>
<keyword evidence="3 5" id="KW-1133">Transmembrane helix</keyword>
<name>A0ABM8HVI0_9BACT</name>
<evidence type="ECO:0000259" key="6">
    <source>
        <dbReference type="Pfam" id="PF04893"/>
    </source>
</evidence>
<gene>
    <name evidence="7" type="ORF">DESUT3_17660</name>
</gene>
<keyword evidence="8" id="KW-1185">Reference proteome</keyword>
<evidence type="ECO:0000256" key="1">
    <source>
        <dbReference type="ARBA" id="ARBA00004141"/>
    </source>
</evidence>
<feature type="domain" description="Yip1" evidence="6">
    <location>
        <begin position="36"/>
        <end position="166"/>
    </location>
</feature>
<comment type="subcellular location">
    <subcellularLocation>
        <location evidence="1">Membrane</location>
        <topology evidence="1">Multi-pass membrane protein</topology>
    </subcellularLocation>
</comment>
<dbReference type="InterPro" id="IPR006977">
    <property type="entry name" value="Yip1_dom"/>
</dbReference>